<dbReference type="InterPro" id="IPR039538">
    <property type="entry name" value="BetI_C"/>
</dbReference>
<keyword evidence="4" id="KW-0804">Transcription</keyword>
<feature type="domain" description="HTH tetR-type" evidence="6">
    <location>
        <begin position="12"/>
        <end position="72"/>
    </location>
</feature>
<dbReference type="SUPFAM" id="SSF48498">
    <property type="entry name" value="Tetracyclin repressor-like, C-terminal domain"/>
    <property type="match status" value="1"/>
</dbReference>
<dbReference type="InterPro" id="IPR036271">
    <property type="entry name" value="Tet_transcr_reg_TetR-rel_C_sf"/>
</dbReference>
<feature type="DNA-binding region" description="H-T-H motif" evidence="5">
    <location>
        <begin position="35"/>
        <end position="54"/>
    </location>
</feature>
<keyword evidence="1" id="KW-0678">Repressor</keyword>
<dbReference type="Proteomes" id="UP001597237">
    <property type="component" value="Unassembled WGS sequence"/>
</dbReference>
<dbReference type="InterPro" id="IPR050109">
    <property type="entry name" value="HTH-type_TetR-like_transc_reg"/>
</dbReference>
<dbReference type="InterPro" id="IPR001647">
    <property type="entry name" value="HTH_TetR"/>
</dbReference>
<evidence type="ECO:0000313" key="7">
    <source>
        <dbReference type="EMBL" id="MFD1783097.1"/>
    </source>
</evidence>
<dbReference type="SUPFAM" id="SSF46689">
    <property type="entry name" value="Homeodomain-like"/>
    <property type="match status" value="1"/>
</dbReference>
<sequence>MRTRLKRVEQVERNRELVLEAARRVFLEKGYAGASVEEIAEAAGFSRGVVYSQFGGKGDMFMALLETRIAERAAENEAAAARLDGPDAVRQVLALGEADARREPRWQMLLIEFRIQAARDPVLGARYAAAHRQTIARLAKMLQAAWARSGREPALPPDEQARLILAMGSGLTLERAADPEALPEAVGAPALLRLLGA</sequence>
<dbReference type="Pfam" id="PF13977">
    <property type="entry name" value="TetR_C_6"/>
    <property type="match status" value="1"/>
</dbReference>
<protein>
    <submittedName>
        <fullName evidence="7">TetR/AcrR family transcriptional regulator</fullName>
    </submittedName>
</protein>
<evidence type="ECO:0000256" key="2">
    <source>
        <dbReference type="ARBA" id="ARBA00023015"/>
    </source>
</evidence>
<dbReference type="Gene3D" id="1.10.357.10">
    <property type="entry name" value="Tetracycline Repressor, domain 2"/>
    <property type="match status" value="1"/>
</dbReference>
<evidence type="ECO:0000256" key="3">
    <source>
        <dbReference type="ARBA" id="ARBA00023125"/>
    </source>
</evidence>
<name>A0ABW4MZR2_9CAUL</name>
<dbReference type="PANTHER" id="PTHR30055">
    <property type="entry name" value="HTH-TYPE TRANSCRIPTIONAL REGULATOR RUTR"/>
    <property type="match status" value="1"/>
</dbReference>
<proteinExistence type="predicted"/>
<comment type="caution">
    <text evidence="7">The sequence shown here is derived from an EMBL/GenBank/DDBJ whole genome shotgun (WGS) entry which is preliminary data.</text>
</comment>
<keyword evidence="3 5" id="KW-0238">DNA-binding</keyword>
<dbReference type="PANTHER" id="PTHR30055:SF241">
    <property type="entry name" value="TRANSCRIPTIONAL REGULATORY PROTEIN"/>
    <property type="match status" value="1"/>
</dbReference>
<dbReference type="PROSITE" id="PS50977">
    <property type="entry name" value="HTH_TETR_2"/>
    <property type="match status" value="1"/>
</dbReference>
<accession>A0ABW4MZR2</accession>
<evidence type="ECO:0000259" key="6">
    <source>
        <dbReference type="PROSITE" id="PS50977"/>
    </source>
</evidence>
<evidence type="ECO:0000256" key="1">
    <source>
        <dbReference type="ARBA" id="ARBA00022491"/>
    </source>
</evidence>
<keyword evidence="2" id="KW-0805">Transcription regulation</keyword>
<dbReference type="InterPro" id="IPR009057">
    <property type="entry name" value="Homeodomain-like_sf"/>
</dbReference>
<keyword evidence="8" id="KW-1185">Reference proteome</keyword>
<dbReference type="Pfam" id="PF00440">
    <property type="entry name" value="TetR_N"/>
    <property type="match status" value="1"/>
</dbReference>
<dbReference type="PRINTS" id="PR00455">
    <property type="entry name" value="HTHTETR"/>
</dbReference>
<dbReference type="EMBL" id="JBHUEY010000001">
    <property type="protein sequence ID" value="MFD1783097.1"/>
    <property type="molecule type" value="Genomic_DNA"/>
</dbReference>
<evidence type="ECO:0000256" key="4">
    <source>
        <dbReference type="ARBA" id="ARBA00023163"/>
    </source>
</evidence>
<evidence type="ECO:0000256" key="5">
    <source>
        <dbReference type="PROSITE-ProRule" id="PRU00335"/>
    </source>
</evidence>
<dbReference type="RefSeq" id="WP_377284245.1">
    <property type="nucleotide sequence ID" value="NZ_JBHRSI010000015.1"/>
</dbReference>
<organism evidence="7 8">
    <name type="scientific">Phenylobacterium terrae</name>
    <dbReference type="NCBI Taxonomy" id="2665495"/>
    <lineage>
        <taxon>Bacteria</taxon>
        <taxon>Pseudomonadati</taxon>
        <taxon>Pseudomonadota</taxon>
        <taxon>Alphaproteobacteria</taxon>
        <taxon>Caulobacterales</taxon>
        <taxon>Caulobacteraceae</taxon>
        <taxon>Phenylobacterium</taxon>
    </lineage>
</organism>
<evidence type="ECO:0000313" key="8">
    <source>
        <dbReference type="Proteomes" id="UP001597237"/>
    </source>
</evidence>
<reference evidence="8" key="1">
    <citation type="journal article" date="2019" name="Int. J. Syst. Evol. Microbiol.">
        <title>The Global Catalogue of Microorganisms (GCM) 10K type strain sequencing project: providing services to taxonomists for standard genome sequencing and annotation.</title>
        <authorList>
            <consortium name="The Broad Institute Genomics Platform"/>
            <consortium name="The Broad Institute Genome Sequencing Center for Infectious Disease"/>
            <person name="Wu L."/>
            <person name="Ma J."/>
        </authorList>
    </citation>
    <scope>NUCLEOTIDE SEQUENCE [LARGE SCALE GENOMIC DNA]</scope>
    <source>
        <strain evidence="8">DFY28</strain>
    </source>
</reference>
<gene>
    <name evidence="7" type="ORF">ACFSC0_06800</name>
</gene>